<dbReference type="PANTHER" id="PTHR28637:SF1">
    <property type="entry name" value="DNA REPLICATION FACTOR CDT1"/>
    <property type="match status" value="1"/>
</dbReference>
<reference evidence="5" key="1">
    <citation type="submission" date="2017-07" db="EMBL/GenBank/DDBJ databases">
        <title>Taro Niue Genome Assembly and Annotation.</title>
        <authorList>
            <person name="Atibalentja N."/>
            <person name="Keating K."/>
            <person name="Fields C.J."/>
        </authorList>
    </citation>
    <scope>NUCLEOTIDE SEQUENCE</scope>
    <source>
        <strain evidence="5">Niue_2</strain>
        <tissue evidence="5">Leaf</tissue>
    </source>
</reference>
<dbReference type="SUPFAM" id="SSF46785">
    <property type="entry name" value="Winged helix' DNA-binding domain"/>
    <property type="match status" value="1"/>
</dbReference>
<organism evidence="5 6">
    <name type="scientific">Colocasia esculenta</name>
    <name type="common">Wild taro</name>
    <name type="synonym">Arum esculentum</name>
    <dbReference type="NCBI Taxonomy" id="4460"/>
    <lineage>
        <taxon>Eukaryota</taxon>
        <taxon>Viridiplantae</taxon>
        <taxon>Streptophyta</taxon>
        <taxon>Embryophyta</taxon>
        <taxon>Tracheophyta</taxon>
        <taxon>Spermatophyta</taxon>
        <taxon>Magnoliopsida</taxon>
        <taxon>Liliopsida</taxon>
        <taxon>Araceae</taxon>
        <taxon>Aroideae</taxon>
        <taxon>Colocasieae</taxon>
        <taxon>Colocasia</taxon>
    </lineage>
</organism>
<evidence type="ECO:0000259" key="4">
    <source>
        <dbReference type="SMART" id="SM01075"/>
    </source>
</evidence>
<dbReference type="GO" id="GO:0071163">
    <property type="term" value="P:DNA replication preinitiation complex assembly"/>
    <property type="evidence" value="ECO:0007669"/>
    <property type="project" value="InterPro"/>
</dbReference>
<dbReference type="GO" id="GO:0005634">
    <property type="term" value="C:nucleus"/>
    <property type="evidence" value="ECO:0007669"/>
    <property type="project" value="TreeGrafter"/>
</dbReference>
<dbReference type="CDD" id="cd08767">
    <property type="entry name" value="Cdt1_c"/>
    <property type="match status" value="1"/>
</dbReference>
<dbReference type="Pfam" id="PF16679">
    <property type="entry name" value="CDT1_C"/>
    <property type="match status" value="1"/>
</dbReference>
<dbReference type="GO" id="GO:0030174">
    <property type="term" value="P:regulation of DNA-templated DNA replication initiation"/>
    <property type="evidence" value="ECO:0007669"/>
    <property type="project" value="InterPro"/>
</dbReference>
<feature type="region of interest" description="Disordered" evidence="3">
    <location>
        <begin position="1"/>
        <end position="114"/>
    </location>
</feature>
<dbReference type="InterPro" id="IPR036390">
    <property type="entry name" value="WH_DNA-bd_sf"/>
</dbReference>
<dbReference type="InterPro" id="IPR038090">
    <property type="entry name" value="Cdt1_C_WH_dom_sf"/>
</dbReference>
<name>A0A843TT75_COLES</name>
<feature type="compositionally biased region" description="Polar residues" evidence="3">
    <location>
        <begin position="31"/>
        <end position="42"/>
    </location>
</feature>
<dbReference type="Gene3D" id="1.10.10.1420">
    <property type="entry name" value="DNA replication factor Cdt1, C-terminal WH domain"/>
    <property type="match status" value="1"/>
</dbReference>
<dbReference type="GO" id="GO:0003677">
    <property type="term" value="F:DNA binding"/>
    <property type="evidence" value="ECO:0007669"/>
    <property type="project" value="InterPro"/>
</dbReference>
<feature type="compositionally biased region" description="Low complexity" evidence="3">
    <location>
        <begin position="232"/>
        <end position="246"/>
    </location>
</feature>
<dbReference type="PANTHER" id="PTHR28637">
    <property type="entry name" value="DNA REPLICATION FACTOR CDT1"/>
    <property type="match status" value="1"/>
</dbReference>
<evidence type="ECO:0000256" key="2">
    <source>
        <dbReference type="ARBA" id="ARBA00023306"/>
    </source>
</evidence>
<dbReference type="EMBL" id="NMUH01000268">
    <property type="protein sequence ID" value="MQL75852.1"/>
    <property type="molecule type" value="Genomic_DNA"/>
</dbReference>
<proteinExistence type="inferred from homology"/>
<gene>
    <name evidence="5" type="ORF">Taro_008230</name>
</gene>
<keyword evidence="2" id="KW-0131">Cell cycle</keyword>
<feature type="domain" description="CDT1 Geminin-binding" evidence="4">
    <location>
        <begin position="99"/>
        <end position="213"/>
    </location>
</feature>
<dbReference type="InterPro" id="IPR045173">
    <property type="entry name" value="Cdt1"/>
</dbReference>
<protein>
    <recommendedName>
        <fullName evidence="4">CDT1 Geminin-binding domain-containing protein</fullName>
    </recommendedName>
</protein>
<comment type="caution">
    <text evidence="5">The sequence shown here is derived from an EMBL/GenBank/DDBJ whole genome shotgun (WGS) entry which is preliminary data.</text>
</comment>
<dbReference type="AlphaFoldDB" id="A0A843TT75"/>
<dbReference type="GO" id="GO:0000278">
    <property type="term" value="P:mitotic cell cycle"/>
    <property type="evidence" value="ECO:0007669"/>
    <property type="project" value="TreeGrafter"/>
</dbReference>
<dbReference type="OrthoDB" id="341730at2759"/>
<dbReference type="GO" id="GO:0070182">
    <property type="term" value="F:DNA polymerase binding"/>
    <property type="evidence" value="ECO:0007669"/>
    <property type="project" value="TreeGrafter"/>
</dbReference>
<sequence>MDPLAAGSQPSEKKKRPMSTPLKPLAPAVTRSASMPSPSHQIATPEKPMELPRRTRNRSVAFSLKEVREVASGLLRSSRVSSDQGEIAGQSKSAPPAEDLALGIDHDGTRPHPTVKSRIVLPEKRFSYGHLAQLKYILPEAISIKKILLRDEATCCMKPDLQVTLQTDAFESDKDQKIGSGYSMLAKVFRHRLIGFSNEHPQGVDVPGMDLPEPFNQTKPSMLPEMSMHLISKSASSNTEASSSNPSEREAAAPSHMPRSFQRRFSQKVVEKLPAGSLANETSEGMPLISSAPSPLKYASRPPISKKLLLAPSHIRLSSVRPDATKEETVEKVNSVDGSPKKDASMGTPAKAISTPARLISITPQLQTPKRCRPDTIDDSTPVKTLRRPTRTKLFTTPVKKTKTEDEECEAAADDVLQFLPKALLQSVREKEWKAREDQEAGVAEAEKRQRILAYLPKLFDMILLIFQSLGRSVITKQELIHKIVANHYDIVDRSEVEEQLVILQELAPDWISGKTASSGDFLFCVNNTSSPEDVRRRLSEANYEHYQG</sequence>
<dbReference type="GO" id="GO:0000076">
    <property type="term" value="P:DNA replication checkpoint signaling"/>
    <property type="evidence" value="ECO:0007669"/>
    <property type="project" value="TreeGrafter"/>
</dbReference>
<keyword evidence="6" id="KW-1185">Reference proteome</keyword>
<dbReference type="Proteomes" id="UP000652761">
    <property type="component" value="Unassembled WGS sequence"/>
</dbReference>
<dbReference type="SMART" id="SM01075">
    <property type="entry name" value="CDT1"/>
    <property type="match status" value="1"/>
</dbReference>
<evidence type="ECO:0000313" key="5">
    <source>
        <dbReference type="EMBL" id="MQL75852.1"/>
    </source>
</evidence>
<feature type="region of interest" description="Disordered" evidence="3">
    <location>
        <begin position="232"/>
        <end position="265"/>
    </location>
</feature>
<dbReference type="InterPro" id="IPR032054">
    <property type="entry name" value="Cdt1_C"/>
</dbReference>
<accession>A0A843TT75</accession>
<comment type="similarity">
    <text evidence="1">Belongs to the Cdt1 family.</text>
</comment>
<dbReference type="InterPro" id="IPR014939">
    <property type="entry name" value="CDT1_Gemini-bd-like"/>
</dbReference>
<evidence type="ECO:0000256" key="1">
    <source>
        <dbReference type="ARBA" id="ARBA00008356"/>
    </source>
</evidence>
<dbReference type="FunFam" id="1.10.10.1420:FF:000003">
    <property type="entry name" value="CDT1-like protein a chloroplastic"/>
    <property type="match status" value="1"/>
</dbReference>
<feature type="region of interest" description="Disordered" evidence="3">
    <location>
        <begin position="324"/>
        <end position="349"/>
    </location>
</feature>
<evidence type="ECO:0000256" key="3">
    <source>
        <dbReference type="SAM" id="MobiDB-lite"/>
    </source>
</evidence>
<evidence type="ECO:0000313" key="6">
    <source>
        <dbReference type="Proteomes" id="UP000652761"/>
    </source>
</evidence>